<dbReference type="InterPro" id="IPR001584">
    <property type="entry name" value="Integrase_cat-core"/>
</dbReference>
<dbReference type="GeneID" id="103309638"/>
<feature type="domain" description="Integrase catalytic" evidence="2">
    <location>
        <begin position="146"/>
        <end position="312"/>
    </location>
</feature>
<dbReference type="SUPFAM" id="SSF53098">
    <property type="entry name" value="Ribonuclease H-like"/>
    <property type="match status" value="1"/>
</dbReference>
<proteinExistence type="predicted"/>
<evidence type="ECO:0000259" key="2">
    <source>
        <dbReference type="PROSITE" id="PS50994"/>
    </source>
</evidence>
<dbReference type="GO" id="GO:0015074">
    <property type="term" value="P:DNA integration"/>
    <property type="evidence" value="ECO:0007669"/>
    <property type="project" value="InterPro"/>
</dbReference>
<dbReference type="AlphaFoldDB" id="A0A8R2D525"/>
<dbReference type="PANTHER" id="PTHR37984">
    <property type="entry name" value="PROTEIN CBG26694"/>
    <property type="match status" value="1"/>
</dbReference>
<accession>A0A8R2D525</accession>
<keyword evidence="1" id="KW-0175">Coiled coil</keyword>
<dbReference type="PROSITE" id="PS50994">
    <property type="entry name" value="INTEGRASE"/>
    <property type="match status" value="1"/>
</dbReference>
<dbReference type="KEGG" id="api:103309638"/>
<dbReference type="Proteomes" id="UP000007819">
    <property type="component" value="Chromosome X"/>
</dbReference>
<dbReference type="GO" id="GO:0003676">
    <property type="term" value="F:nucleic acid binding"/>
    <property type="evidence" value="ECO:0007669"/>
    <property type="project" value="InterPro"/>
</dbReference>
<dbReference type="InterPro" id="IPR050951">
    <property type="entry name" value="Retrovirus_Pol_polyprotein"/>
</dbReference>
<dbReference type="PANTHER" id="PTHR37984:SF5">
    <property type="entry name" value="PROTEIN NYNRIN-LIKE"/>
    <property type="match status" value="1"/>
</dbReference>
<name>A0A8R2D525_ACYPI</name>
<dbReference type="OrthoDB" id="10038074at2759"/>
<protein>
    <recommendedName>
        <fullName evidence="2">Integrase catalytic domain-containing protein</fullName>
    </recommendedName>
</protein>
<sequence length="497" mass="57120">MDETMILMKQKFYESIEKREYKNNSAILFSEKYLNLIADVKNMKIKKTQARDYWLARRYDLITINGVETLIYPFNKNNPNFKIYVMIDDMFDILNSVHKSIGHGGRDCMLFELNKKYKNITQADVKLYLDLCILCQEKKKSQKKDIVVKPMVFNDFNSQCQIDLIDFQSQPDRDFKFICVYQYHLTKFCILKPLTSKRAEQVACVLLDIFCLFGAPDSLQSDNGREFCNELINSLRETCPDLNIVHGKPWHSQSQGSVERANQDIENILTTWMQDNNTNKWSEGLSFVQFMKNSAYHSGIKQSPYNAMFGTDPKTGLTSSILPHTILQEIPSIENRKRKQTEERQNARDNLEIQAKKMKNLSNAKFPEAKEGSTVQLKIPNIDRGRGDPRSVIAVVLKITEDGFYQLGCKSGILKQLYARSQFTTCSENLISLSDIPQEKEISLRSAATEQSIGNGQGFFKCTCITKCTTNRCICRKNGVLCNSKCHHNQACTNFDK</sequence>
<evidence type="ECO:0000313" key="3">
    <source>
        <dbReference type="EnsemblMetazoa" id="XP_016660457.2"/>
    </source>
</evidence>
<dbReference type="RefSeq" id="XP_016660457.2">
    <property type="nucleotide sequence ID" value="XM_016804968.2"/>
</dbReference>
<feature type="coiled-coil region" evidence="1">
    <location>
        <begin position="330"/>
        <end position="364"/>
    </location>
</feature>
<keyword evidence="4" id="KW-1185">Reference proteome</keyword>
<organism evidence="3 4">
    <name type="scientific">Acyrthosiphon pisum</name>
    <name type="common">Pea aphid</name>
    <dbReference type="NCBI Taxonomy" id="7029"/>
    <lineage>
        <taxon>Eukaryota</taxon>
        <taxon>Metazoa</taxon>
        <taxon>Ecdysozoa</taxon>
        <taxon>Arthropoda</taxon>
        <taxon>Hexapoda</taxon>
        <taxon>Insecta</taxon>
        <taxon>Pterygota</taxon>
        <taxon>Neoptera</taxon>
        <taxon>Paraneoptera</taxon>
        <taxon>Hemiptera</taxon>
        <taxon>Sternorrhyncha</taxon>
        <taxon>Aphidomorpha</taxon>
        <taxon>Aphidoidea</taxon>
        <taxon>Aphididae</taxon>
        <taxon>Macrosiphini</taxon>
        <taxon>Acyrthosiphon</taxon>
    </lineage>
</organism>
<dbReference type="InterPro" id="IPR036397">
    <property type="entry name" value="RNaseH_sf"/>
</dbReference>
<reference evidence="3" key="2">
    <citation type="submission" date="2022-06" db="UniProtKB">
        <authorList>
            <consortium name="EnsemblMetazoa"/>
        </authorList>
    </citation>
    <scope>IDENTIFICATION</scope>
</reference>
<dbReference type="Gene3D" id="3.30.420.10">
    <property type="entry name" value="Ribonuclease H-like superfamily/Ribonuclease H"/>
    <property type="match status" value="1"/>
</dbReference>
<dbReference type="InterPro" id="IPR012337">
    <property type="entry name" value="RNaseH-like_sf"/>
</dbReference>
<reference evidence="4" key="1">
    <citation type="submission" date="2010-06" db="EMBL/GenBank/DDBJ databases">
        <authorList>
            <person name="Jiang H."/>
            <person name="Abraham K."/>
            <person name="Ali S."/>
            <person name="Alsbrooks S.L."/>
            <person name="Anim B.N."/>
            <person name="Anosike U.S."/>
            <person name="Attaway T."/>
            <person name="Bandaranaike D.P."/>
            <person name="Battles P.K."/>
            <person name="Bell S.N."/>
            <person name="Bell A.V."/>
            <person name="Beltran B."/>
            <person name="Bickham C."/>
            <person name="Bustamante Y."/>
            <person name="Caleb T."/>
            <person name="Canada A."/>
            <person name="Cardenas V."/>
            <person name="Carter K."/>
            <person name="Chacko J."/>
            <person name="Chandrabose M.N."/>
            <person name="Chavez D."/>
            <person name="Chavez A."/>
            <person name="Chen L."/>
            <person name="Chu H.-S."/>
            <person name="Claassen K.J."/>
            <person name="Cockrell R."/>
            <person name="Collins M."/>
            <person name="Cooper J.A."/>
            <person name="Cree A."/>
            <person name="Curry S.M."/>
            <person name="Da Y."/>
            <person name="Dao M.D."/>
            <person name="Das B."/>
            <person name="Davila M.-L."/>
            <person name="Davy-Carroll L."/>
            <person name="Denson S."/>
            <person name="Dinh H."/>
            <person name="Ebong V.E."/>
            <person name="Edwards J.R."/>
            <person name="Egan A."/>
            <person name="El-Daye J."/>
            <person name="Escobedo L."/>
            <person name="Fernandez S."/>
            <person name="Fernando P.R."/>
            <person name="Flagg N."/>
            <person name="Forbes L.D."/>
            <person name="Fowler R.G."/>
            <person name="Fu Q."/>
            <person name="Gabisi R.A."/>
            <person name="Ganer J."/>
            <person name="Garbino Pronczuk A."/>
            <person name="Garcia R.M."/>
            <person name="Garner T."/>
            <person name="Garrett T.E."/>
            <person name="Gonzalez D.A."/>
            <person name="Hamid H."/>
            <person name="Hawkins E.S."/>
            <person name="Hirani K."/>
            <person name="Hogues M.E."/>
            <person name="Hollins B."/>
            <person name="Hsiao C.-H."/>
            <person name="Jabil R."/>
            <person name="James M.L."/>
            <person name="Jhangiani S.N."/>
            <person name="Johnson B."/>
            <person name="Johnson Q."/>
            <person name="Joshi V."/>
            <person name="Kalu J.B."/>
            <person name="Kam C."/>
            <person name="Kashfia A."/>
            <person name="Keebler J."/>
            <person name="Kisamo H."/>
            <person name="Kovar C.L."/>
            <person name="Lago L.A."/>
            <person name="Lai C.-Y."/>
            <person name="Laidlaw J."/>
            <person name="Lara F."/>
            <person name="Le T.-K."/>
            <person name="Lee S.L."/>
            <person name="Legall F.H."/>
            <person name="Lemon S.J."/>
            <person name="Lewis L.R."/>
            <person name="Li B."/>
            <person name="Liu Y."/>
            <person name="Liu Y.-S."/>
            <person name="Lopez J."/>
            <person name="Lozado R.J."/>
            <person name="Lu J."/>
            <person name="Madu R.C."/>
            <person name="Maheshwari M."/>
            <person name="Maheshwari R."/>
            <person name="Malloy K."/>
            <person name="Martinez E."/>
            <person name="Mathew T."/>
            <person name="Mercado I.C."/>
            <person name="Mercado C."/>
            <person name="Meyer B."/>
            <person name="Montgomery K."/>
            <person name="Morgan M.B."/>
            <person name="Munidasa M."/>
            <person name="Nazareth L.V."/>
            <person name="Nelson J."/>
            <person name="Ng B.M."/>
            <person name="Nguyen N.B."/>
            <person name="Nguyen P.Q."/>
            <person name="Nguyen T."/>
            <person name="Obregon M."/>
            <person name="Okwuonu G.O."/>
            <person name="Onwere C.G."/>
            <person name="Orozco G."/>
            <person name="Parra A."/>
            <person name="Patel S."/>
            <person name="Patil S."/>
            <person name="Perez A."/>
            <person name="Perez Y."/>
            <person name="Pham C."/>
            <person name="Primus E.L."/>
            <person name="Pu L.-L."/>
            <person name="Puazo M."/>
            <person name="Qin X."/>
            <person name="Quiroz J.B."/>
            <person name="Reese J."/>
            <person name="Richards S."/>
            <person name="Rives C.M."/>
            <person name="Robberts R."/>
            <person name="Ruiz S.J."/>
            <person name="Ruiz M.J."/>
            <person name="Santibanez J."/>
            <person name="Schneider B.W."/>
            <person name="Sisson I."/>
            <person name="Smith M."/>
            <person name="Sodergren E."/>
            <person name="Song X.-Z."/>
            <person name="Song B.B."/>
            <person name="Summersgill H."/>
            <person name="Thelus R."/>
            <person name="Thornton R.D."/>
            <person name="Trejos Z.Y."/>
            <person name="Usmani K."/>
            <person name="Vattathil S."/>
            <person name="Villasana D."/>
            <person name="Walker D.L."/>
            <person name="Wang S."/>
            <person name="Wang K."/>
            <person name="White C.S."/>
            <person name="Williams A.C."/>
            <person name="Williamson J."/>
            <person name="Wilson K."/>
            <person name="Woghiren I.O."/>
            <person name="Woodworth J.R."/>
            <person name="Worley K.C."/>
            <person name="Wright R.A."/>
            <person name="Wu W."/>
            <person name="Young L."/>
            <person name="Zhang L."/>
            <person name="Zhang J."/>
            <person name="Zhu Y."/>
            <person name="Muzny D.M."/>
            <person name="Weinstock G."/>
            <person name="Gibbs R.A."/>
        </authorList>
    </citation>
    <scope>NUCLEOTIDE SEQUENCE [LARGE SCALE GENOMIC DNA]</scope>
    <source>
        <strain evidence="4">LSR1</strain>
    </source>
</reference>
<evidence type="ECO:0000313" key="4">
    <source>
        <dbReference type="Proteomes" id="UP000007819"/>
    </source>
</evidence>
<dbReference type="EnsemblMetazoa" id="XM_016804968.2">
    <property type="protein sequence ID" value="XP_016660457.2"/>
    <property type="gene ID" value="LOC103309638"/>
</dbReference>
<evidence type="ECO:0000256" key="1">
    <source>
        <dbReference type="SAM" id="Coils"/>
    </source>
</evidence>